<proteinExistence type="predicted"/>
<accession>A0A0F3RSP6</accession>
<feature type="region of interest" description="Disordered" evidence="1">
    <location>
        <begin position="39"/>
        <end position="67"/>
    </location>
</feature>
<sequence length="67" mass="7739">MTVVKLMLAGWFWPAYIKAEFWRSAVFAELQNRAHVGHLARRREADKTDSPDSTGQLICREKTNMMA</sequence>
<dbReference type="EMBL" id="JZCR01000011">
    <property type="protein sequence ID" value="KJW13038.1"/>
    <property type="molecule type" value="Genomic_DNA"/>
</dbReference>
<dbReference type="AlphaFoldDB" id="A0A0F3RSP6"/>
<organism evidence="2 3">
    <name type="scientific">Levilactobacillus spicheri</name>
    <dbReference type="NCBI Taxonomy" id="216463"/>
    <lineage>
        <taxon>Bacteria</taxon>
        <taxon>Bacillati</taxon>
        <taxon>Bacillota</taxon>
        <taxon>Bacilli</taxon>
        <taxon>Lactobacillales</taxon>
        <taxon>Lactobacillaceae</taxon>
        <taxon>Levilactobacillus</taxon>
    </lineage>
</organism>
<dbReference type="PATRIC" id="fig|216463.3.peg.35"/>
<dbReference type="STRING" id="216463.VC81_04660"/>
<evidence type="ECO:0000313" key="2">
    <source>
        <dbReference type="EMBL" id="KJW13038.1"/>
    </source>
</evidence>
<evidence type="ECO:0000313" key="3">
    <source>
        <dbReference type="Proteomes" id="UP000033491"/>
    </source>
</evidence>
<reference evidence="2 3" key="1">
    <citation type="submission" date="2015-03" db="EMBL/GenBank/DDBJ databases">
        <authorList>
            <person name="Zheng J."/>
            <person name="Ganezle M."/>
        </authorList>
    </citation>
    <scope>NUCLEOTIDE SEQUENCE [LARGE SCALE GENOMIC DNA]</scope>
    <source>
        <strain evidence="2 3">LP38</strain>
    </source>
</reference>
<gene>
    <name evidence="2" type="ORF">VC81_04660</name>
</gene>
<evidence type="ECO:0000256" key="1">
    <source>
        <dbReference type="SAM" id="MobiDB-lite"/>
    </source>
</evidence>
<name>A0A0F3RSP6_9LACO</name>
<comment type="caution">
    <text evidence="2">The sequence shown here is derived from an EMBL/GenBank/DDBJ whole genome shotgun (WGS) entry which is preliminary data.</text>
</comment>
<dbReference type="Proteomes" id="UP000033491">
    <property type="component" value="Unassembled WGS sequence"/>
</dbReference>
<protein>
    <submittedName>
        <fullName evidence="2">Uncharacterized protein</fullName>
    </submittedName>
</protein>